<feature type="region of interest" description="Disordered" evidence="1">
    <location>
        <begin position="47"/>
        <end position="71"/>
    </location>
</feature>
<proteinExistence type="predicted"/>
<evidence type="ECO:0000256" key="1">
    <source>
        <dbReference type="SAM" id="MobiDB-lite"/>
    </source>
</evidence>
<gene>
    <name evidence="2" type="ORF">SAMN04488546_2314</name>
</gene>
<dbReference type="SUPFAM" id="SSF55961">
    <property type="entry name" value="Bet v1-like"/>
    <property type="match status" value="1"/>
</dbReference>
<evidence type="ECO:0008006" key="4">
    <source>
        <dbReference type="Google" id="ProtNLM"/>
    </source>
</evidence>
<dbReference type="AlphaFoldDB" id="A0A1I0E321"/>
<dbReference type="Proteomes" id="UP000198507">
    <property type="component" value="Unassembled WGS sequence"/>
</dbReference>
<name>A0A1I0E321_9ACTN</name>
<evidence type="ECO:0000313" key="3">
    <source>
        <dbReference type="Proteomes" id="UP000198507"/>
    </source>
</evidence>
<organism evidence="2 3">
    <name type="scientific">Geodermatophilus poikilotrophus</name>
    <dbReference type="NCBI Taxonomy" id="1333667"/>
    <lineage>
        <taxon>Bacteria</taxon>
        <taxon>Bacillati</taxon>
        <taxon>Actinomycetota</taxon>
        <taxon>Actinomycetes</taxon>
        <taxon>Geodermatophilales</taxon>
        <taxon>Geodermatophilaceae</taxon>
        <taxon>Geodermatophilus</taxon>
    </lineage>
</organism>
<dbReference type="EMBL" id="FOIE01000004">
    <property type="protein sequence ID" value="SET39382.1"/>
    <property type="molecule type" value="Genomic_DNA"/>
</dbReference>
<dbReference type="Gene3D" id="3.30.530.20">
    <property type="match status" value="1"/>
</dbReference>
<protein>
    <recommendedName>
        <fullName evidence="4">Polyketide cyclase / dehydrase and lipid transport</fullName>
    </recommendedName>
</protein>
<accession>A0A1I0E321</accession>
<keyword evidence="3" id="KW-1185">Reference proteome</keyword>
<evidence type="ECO:0000313" key="2">
    <source>
        <dbReference type="EMBL" id="SET39382.1"/>
    </source>
</evidence>
<dbReference type="InterPro" id="IPR023393">
    <property type="entry name" value="START-like_dom_sf"/>
</dbReference>
<sequence length="127" mass="14141">MQDGPVERPTTIDVETSAERVWKVVREAERWPERSRTVMSERRLDDGPLARLVSGPGGVAPDTPTEHVETELEPRCSFTWVATGPGGRTIARHVKQRSRSSPQLMLSVEAAEGWTALLRMQPLLAAR</sequence>
<reference evidence="3" key="1">
    <citation type="submission" date="2016-10" db="EMBL/GenBank/DDBJ databases">
        <authorList>
            <person name="Varghese N."/>
            <person name="Submissions S."/>
        </authorList>
    </citation>
    <scope>NUCLEOTIDE SEQUENCE [LARGE SCALE GENOMIC DNA]</scope>
    <source>
        <strain evidence="3">DSM 44209</strain>
    </source>
</reference>